<reference evidence="1 2" key="1">
    <citation type="submission" date="2019-03" db="EMBL/GenBank/DDBJ databases">
        <title>Single cell metagenomics reveals metabolic interactions within the superorganism composed of flagellate Streblomastix strix and complex community of Bacteroidetes bacteria on its surface.</title>
        <authorList>
            <person name="Treitli S.C."/>
            <person name="Kolisko M."/>
            <person name="Husnik F."/>
            <person name="Keeling P."/>
            <person name="Hampl V."/>
        </authorList>
    </citation>
    <scope>NUCLEOTIDE SEQUENCE [LARGE SCALE GENOMIC DNA]</scope>
    <source>
        <strain evidence="1">ST1C</strain>
    </source>
</reference>
<protein>
    <submittedName>
        <fullName evidence="1">Uncharacterized protein</fullName>
    </submittedName>
</protein>
<proteinExistence type="predicted"/>
<organism evidence="1 2">
    <name type="scientific">Streblomastix strix</name>
    <dbReference type="NCBI Taxonomy" id="222440"/>
    <lineage>
        <taxon>Eukaryota</taxon>
        <taxon>Metamonada</taxon>
        <taxon>Preaxostyla</taxon>
        <taxon>Oxymonadida</taxon>
        <taxon>Streblomastigidae</taxon>
        <taxon>Streblomastix</taxon>
    </lineage>
</organism>
<accession>A0A5J4TWS2</accession>
<feature type="non-terminal residue" evidence="1">
    <location>
        <position position="68"/>
    </location>
</feature>
<dbReference type="Proteomes" id="UP000324800">
    <property type="component" value="Unassembled WGS sequence"/>
</dbReference>
<sequence>MVDLLGEGNSESDDYDDDEKDLIEIELNDLVKYLDLDDLISFLDLEDFDSFPERDDKLLSFRDLDDLA</sequence>
<evidence type="ECO:0000313" key="1">
    <source>
        <dbReference type="EMBL" id="KAA6362926.1"/>
    </source>
</evidence>
<dbReference type="AlphaFoldDB" id="A0A5J4TWS2"/>
<comment type="caution">
    <text evidence="1">The sequence shown here is derived from an EMBL/GenBank/DDBJ whole genome shotgun (WGS) entry which is preliminary data.</text>
</comment>
<name>A0A5J4TWS2_9EUKA</name>
<gene>
    <name evidence="1" type="ORF">EZS28_041547</name>
</gene>
<dbReference type="EMBL" id="SNRW01023547">
    <property type="protein sequence ID" value="KAA6362926.1"/>
    <property type="molecule type" value="Genomic_DNA"/>
</dbReference>
<evidence type="ECO:0000313" key="2">
    <source>
        <dbReference type="Proteomes" id="UP000324800"/>
    </source>
</evidence>